<dbReference type="GO" id="GO:0004066">
    <property type="term" value="F:asparagine synthase (glutamine-hydrolyzing) activity"/>
    <property type="evidence" value="ECO:0007669"/>
    <property type="project" value="UniProtKB-EC"/>
</dbReference>
<reference evidence="3" key="1">
    <citation type="submission" date="2019-03" db="EMBL/GenBank/DDBJ databases">
        <authorList>
            <person name="Danneels B."/>
        </authorList>
    </citation>
    <scope>NUCLEOTIDE SEQUENCE</scope>
</reference>
<name>A0A484PPM7_9ZZZZ</name>
<organism evidence="3">
    <name type="scientific">plant metagenome</name>
    <dbReference type="NCBI Taxonomy" id="1297885"/>
    <lineage>
        <taxon>unclassified sequences</taxon>
        <taxon>metagenomes</taxon>
        <taxon>organismal metagenomes</taxon>
    </lineage>
</organism>
<proteinExistence type="predicted"/>
<evidence type="ECO:0000313" key="6">
    <source>
        <dbReference type="EMBL" id="VFR98696.1"/>
    </source>
</evidence>
<dbReference type="PANTHER" id="PTHR43284">
    <property type="entry name" value="ASPARAGINE SYNTHETASE (GLUTAMINE-HYDROLYZING)"/>
    <property type="match status" value="1"/>
</dbReference>
<protein>
    <submittedName>
        <fullName evidence="3">Asparagine synthetase [glutamine-hydrolyzing]</fullName>
        <ecNumber evidence="3">6.3.5.4</ecNumber>
    </submittedName>
</protein>
<feature type="domain" description="Asparagine synthetase" evidence="2">
    <location>
        <begin position="347"/>
        <end position="688"/>
    </location>
</feature>
<dbReference type="SUPFAM" id="SSF52402">
    <property type="entry name" value="Adenine nucleotide alpha hydrolases-like"/>
    <property type="match status" value="1"/>
</dbReference>
<dbReference type="EMBL" id="CAADIZ010000011">
    <property type="protein sequence ID" value="VFS22077.1"/>
    <property type="molecule type" value="Genomic_DNA"/>
</dbReference>
<dbReference type="EMBL" id="CAADHY010000023">
    <property type="protein sequence ID" value="VFR27395.1"/>
    <property type="molecule type" value="Genomic_DNA"/>
</dbReference>
<dbReference type="SUPFAM" id="SSF56235">
    <property type="entry name" value="N-terminal nucleophile aminohydrolases (Ntn hydrolases)"/>
    <property type="match status" value="1"/>
</dbReference>
<dbReference type="Gene3D" id="3.40.50.620">
    <property type="entry name" value="HUPs"/>
    <property type="match status" value="1"/>
</dbReference>
<feature type="region of interest" description="Disordered" evidence="1">
    <location>
        <begin position="1"/>
        <end position="38"/>
    </location>
</feature>
<dbReference type="InterPro" id="IPR029055">
    <property type="entry name" value="Ntn_hydrolases_N"/>
</dbReference>
<dbReference type="InterPro" id="IPR014729">
    <property type="entry name" value="Rossmann-like_a/b/a_fold"/>
</dbReference>
<evidence type="ECO:0000313" key="7">
    <source>
        <dbReference type="EMBL" id="VFS22077.1"/>
    </source>
</evidence>
<evidence type="ECO:0000313" key="4">
    <source>
        <dbReference type="EMBL" id="VFR39660.1"/>
    </source>
</evidence>
<evidence type="ECO:0000259" key="2">
    <source>
        <dbReference type="Pfam" id="PF00733"/>
    </source>
</evidence>
<gene>
    <name evidence="3" type="ORF">AMP9_4469</name>
    <name evidence="4" type="ORF">ANT2_4291</name>
    <name evidence="5" type="ORF">ANT3_4295</name>
    <name evidence="6" type="ORF">IVO3_4587</name>
    <name evidence="7" type="ORF">RAN7_4519</name>
</gene>
<keyword evidence="3" id="KW-0436">Ligase</keyword>
<dbReference type="PANTHER" id="PTHR43284:SF1">
    <property type="entry name" value="ASPARAGINE SYNTHETASE"/>
    <property type="match status" value="1"/>
</dbReference>
<dbReference type="EMBL" id="CAADIG010000005">
    <property type="protein sequence ID" value="VFR39660.1"/>
    <property type="molecule type" value="Genomic_DNA"/>
</dbReference>
<dbReference type="InterPro" id="IPR051786">
    <property type="entry name" value="ASN_synthetase/amidase"/>
</dbReference>
<accession>A0A484PPM7</accession>
<feature type="compositionally biased region" description="Polar residues" evidence="1">
    <location>
        <begin position="24"/>
        <end position="34"/>
    </location>
</feature>
<evidence type="ECO:0000256" key="1">
    <source>
        <dbReference type="SAM" id="MobiDB-lite"/>
    </source>
</evidence>
<evidence type="ECO:0000313" key="3">
    <source>
        <dbReference type="EMBL" id="VFR27395.1"/>
    </source>
</evidence>
<dbReference type="EC" id="6.3.5.4" evidence="3"/>
<dbReference type="GO" id="GO:0006529">
    <property type="term" value="P:asparagine biosynthetic process"/>
    <property type="evidence" value="ECO:0007669"/>
    <property type="project" value="InterPro"/>
</dbReference>
<sequence length="692" mass="75666">MVENASAADCHRGRGGLPQREGLPTTSPVHQPSTVGRGKYVQDGTSIRACRIQLPARLTVLGQVPGPKTSFCPDRFRSHRRSVRRTLLGAGRDMDTERHAWQCHHAYTDPSGLMGYRYIALVDADAPREKASSWPAQEAALGGIGMRHRLTHGQISLFASEGTPTLMLPGGAVIVGHLFCKDGSPAGSSFSDLPHDKPLGKHLLEHYWGEYLLIQPMNSHERRVEILRDPSGGVPCAYGLQDGRTFVTSDISLAEGLGLFNRQVDWGFIAQTLRSPHLKTQRTGLLGIRELQPGFSLVLQGTKATIRQDWSPWRFVAPAYRHDDPDIAAAQIHKTVATVVKAWAGVDQTILLELSGGLDSSIIATCLRETGARIACCTLVSPVPGADERLYAAQAAECLGVDLQAESLDLDNAFFDIAPPPSAVTPRVTALQHAIDQAIGTAAARNRVSSLFSGGGGDTVFCYLASAAPAADAFRERGFAAGISAIAGLSTLHQCTLWKASRLTLRKLLREPKPLWMPDDSFLTPATSDAPPEPHPWFAAPADALPGDRERITELAGTQVFRDGAPRGNSRWLRLPLLSQPVMEACLRVPSWMWIAQGENRAVARAAFSDLLPPDILRRRSKGDFLNYTGAVYRRHQDRIREFLLGGQLQKHGLLDTAALQCFFATVPRPRDSSFLRIFDLCMVENWVRHQV</sequence>
<dbReference type="AlphaFoldDB" id="A0A484PPM7"/>
<dbReference type="Pfam" id="PF00733">
    <property type="entry name" value="Asn_synthase"/>
    <property type="match status" value="1"/>
</dbReference>
<dbReference type="EMBL" id="CAADID010000021">
    <property type="protein sequence ID" value="VFR71014.1"/>
    <property type="molecule type" value="Genomic_DNA"/>
</dbReference>
<dbReference type="InterPro" id="IPR001962">
    <property type="entry name" value="Asn_synthase"/>
</dbReference>
<dbReference type="EMBL" id="CAADIP010000070">
    <property type="protein sequence ID" value="VFR98696.1"/>
    <property type="molecule type" value="Genomic_DNA"/>
</dbReference>
<evidence type="ECO:0000313" key="5">
    <source>
        <dbReference type="EMBL" id="VFR71014.1"/>
    </source>
</evidence>